<evidence type="ECO:0000259" key="2">
    <source>
        <dbReference type="PROSITE" id="PS50404"/>
    </source>
</evidence>
<dbReference type="InterPro" id="IPR010987">
    <property type="entry name" value="Glutathione-S-Trfase_C-like"/>
</dbReference>
<dbReference type="Gene3D" id="3.40.30.10">
    <property type="entry name" value="Glutaredoxin"/>
    <property type="match status" value="1"/>
</dbReference>
<protein>
    <recommendedName>
        <fullName evidence="6">GST N-terminal domain-containing protein</fullName>
    </recommendedName>
</protein>
<dbReference type="Pfam" id="PF14497">
    <property type="entry name" value="GST_C_3"/>
    <property type="match status" value="1"/>
</dbReference>
<feature type="domain" description="GST C-terminal" evidence="3">
    <location>
        <begin position="94"/>
        <end position="223"/>
    </location>
</feature>
<evidence type="ECO:0008006" key="6">
    <source>
        <dbReference type="Google" id="ProtNLM"/>
    </source>
</evidence>
<evidence type="ECO:0000313" key="5">
    <source>
        <dbReference type="Proteomes" id="UP000293360"/>
    </source>
</evidence>
<name>A0A4Q4T0F8_9PEZI</name>
<dbReference type="SUPFAM" id="SSF47616">
    <property type="entry name" value="GST C-terminal domain-like"/>
    <property type="match status" value="1"/>
</dbReference>
<dbReference type="Gene3D" id="1.20.1050.10">
    <property type="match status" value="1"/>
</dbReference>
<sequence length="228" mass="25847">MPDLKPITVWSLGGSPNPWKAIIILEELSLPYKAKGVGMAEVKQEPYISLNPNGRVPTIEDPNTGITLWESGAIVEYLIETYDTNFTISYPKSSFPEPHQCRSWSYFQCSGQGPYFGQLGWFGHHHPEKLPSAIERYTKEVSRVNGVIDLHLGKQGTEYLVGNKCTYADLMFVPYARALVIIIAPEIDTKVHKRYTEWLERLCARPAVKKVLKQWGEEIALTREEAAH</sequence>
<feature type="domain" description="GST N-terminal" evidence="2">
    <location>
        <begin position="5"/>
        <end position="86"/>
    </location>
</feature>
<dbReference type="InterPro" id="IPR040079">
    <property type="entry name" value="Glutathione_S-Trfase"/>
</dbReference>
<dbReference type="OrthoDB" id="422574at2759"/>
<dbReference type="EMBL" id="QJNU01000606">
    <property type="protein sequence ID" value="RYO92495.1"/>
    <property type="molecule type" value="Genomic_DNA"/>
</dbReference>
<dbReference type="Pfam" id="PF02798">
    <property type="entry name" value="GST_N"/>
    <property type="match status" value="1"/>
</dbReference>
<dbReference type="InterPro" id="IPR004046">
    <property type="entry name" value="GST_C"/>
</dbReference>
<evidence type="ECO:0000259" key="3">
    <source>
        <dbReference type="PROSITE" id="PS50405"/>
    </source>
</evidence>
<dbReference type="InterPro" id="IPR004045">
    <property type="entry name" value="Glutathione_S-Trfase_N"/>
</dbReference>
<dbReference type="PANTHER" id="PTHR44051:SF3">
    <property type="entry name" value="TRANSCRIPTIONAL REGULATOR URE2"/>
    <property type="match status" value="1"/>
</dbReference>
<reference evidence="4 5" key="1">
    <citation type="submission" date="2018-06" db="EMBL/GenBank/DDBJ databases">
        <title>Complete Genomes of Monosporascus.</title>
        <authorList>
            <person name="Robinson A.J."/>
            <person name="Natvig D.O."/>
        </authorList>
    </citation>
    <scope>NUCLEOTIDE SEQUENCE [LARGE SCALE GENOMIC DNA]</scope>
    <source>
        <strain evidence="4 5">CBS 110550</strain>
    </source>
</reference>
<proteinExistence type="inferred from homology"/>
<dbReference type="PANTHER" id="PTHR44051">
    <property type="entry name" value="GLUTATHIONE S-TRANSFERASE-RELATED"/>
    <property type="match status" value="1"/>
</dbReference>
<dbReference type="InterPro" id="IPR036282">
    <property type="entry name" value="Glutathione-S-Trfase_C_sf"/>
</dbReference>
<dbReference type="Proteomes" id="UP000293360">
    <property type="component" value="Unassembled WGS sequence"/>
</dbReference>
<accession>A0A4Q4T0F8</accession>
<dbReference type="SFLD" id="SFLDS00019">
    <property type="entry name" value="Glutathione_Transferase_(cytos"/>
    <property type="match status" value="1"/>
</dbReference>
<dbReference type="PROSITE" id="PS50405">
    <property type="entry name" value="GST_CTER"/>
    <property type="match status" value="1"/>
</dbReference>
<gene>
    <name evidence="4" type="ORF">DL764_008126</name>
</gene>
<dbReference type="SUPFAM" id="SSF52833">
    <property type="entry name" value="Thioredoxin-like"/>
    <property type="match status" value="1"/>
</dbReference>
<dbReference type="PROSITE" id="PS50404">
    <property type="entry name" value="GST_NTER"/>
    <property type="match status" value="1"/>
</dbReference>
<dbReference type="AlphaFoldDB" id="A0A4Q4T0F8"/>
<dbReference type="InterPro" id="IPR036249">
    <property type="entry name" value="Thioredoxin-like_sf"/>
</dbReference>
<dbReference type="CDD" id="cd03048">
    <property type="entry name" value="GST_N_Ure2p_like"/>
    <property type="match status" value="1"/>
</dbReference>
<comment type="similarity">
    <text evidence="1">Belongs to the GST superfamily.</text>
</comment>
<comment type="caution">
    <text evidence="4">The sequence shown here is derived from an EMBL/GenBank/DDBJ whole genome shotgun (WGS) entry which is preliminary data.</text>
</comment>
<evidence type="ECO:0000256" key="1">
    <source>
        <dbReference type="ARBA" id="ARBA00007409"/>
    </source>
</evidence>
<evidence type="ECO:0000313" key="4">
    <source>
        <dbReference type="EMBL" id="RYO92495.1"/>
    </source>
</evidence>
<keyword evidence="5" id="KW-1185">Reference proteome</keyword>
<dbReference type="STRING" id="155417.A0A4Q4T0F8"/>
<organism evidence="4 5">
    <name type="scientific">Monosporascus ibericus</name>
    <dbReference type="NCBI Taxonomy" id="155417"/>
    <lineage>
        <taxon>Eukaryota</taxon>
        <taxon>Fungi</taxon>
        <taxon>Dikarya</taxon>
        <taxon>Ascomycota</taxon>
        <taxon>Pezizomycotina</taxon>
        <taxon>Sordariomycetes</taxon>
        <taxon>Xylariomycetidae</taxon>
        <taxon>Xylariales</taxon>
        <taxon>Xylariales incertae sedis</taxon>
        <taxon>Monosporascus</taxon>
    </lineage>
</organism>
<dbReference type="SFLD" id="SFLDG00358">
    <property type="entry name" value="Main_(cytGST)"/>
    <property type="match status" value="1"/>
</dbReference>